<evidence type="ECO:0000259" key="8">
    <source>
        <dbReference type="Pfam" id="PF02687"/>
    </source>
</evidence>
<keyword evidence="10" id="KW-1185">Reference proteome</keyword>
<dbReference type="InterPro" id="IPR003838">
    <property type="entry name" value="ABC3_permease_C"/>
</dbReference>
<accession>A0ABT8KCQ2</accession>
<feature type="transmembrane region" description="Helical" evidence="7">
    <location>
        <begin position="53"/>
        <end position="84"/>
    </location>
</feature>
<comment type="caution">
    <text evidence="9">The sequence shown here is derived from an EMBL/GenBank/DDBJ whole genome shotgun (WGS) entry which is preliminary data.</text>
</comment>
<dbReference type="PANTHER" id="PTHR30572:SF4">
    <property type="entry name" value="ABC TRANSPORTER PERMEASE YTRF"/>
    <property type="match status" value="1"/>
</dbReference>
<dbReference type="PROSITE" id="PS51257">
    <property type="entry name" value="PROKAR_LIPOPROTEIN"/>
    <property type="match status" value="1"/>
</dbReference>
<feature type="domain" description="ABC3 transporter permease C-terminal" evidence="8">
    <location>
        <begin position="61"/>
        <end position="180"/>
    </location>
</feature>
<dbReference type="RefSeq" id="WP_301208563.1">
    <property type="nucleotide sequence ID" value="NZ_JAROCF010000001.1"/>
</dbReference>
<evidence type="ECO:0000313" key="9">
    <source>
        <dbReference type="EMBL" id="MDN4615244.1"/>
    </source>
</evidence>
<evidence type="ECO:0000313" key="10">
    <source>
        <dbReference type="Proteomes" id="UP001174208"/>
    </source>
</evidence>
<protein>
    <submittedName>
        <fullName evidence="9">ABC transporter permease</fullName>
    </submittedName>
</protein>
<feature type="transmembrane region" description="Helical" evidence="7">
    <location>
        <begin position="234"/>
        <end position="265"/>
    </location>
</feature>
<feature type="transmembrane region" description="Helical" evidence="7">
    <location>
        <begin position="300"/>
        <end position="321"/>
    </location>
</feature>
<dbReference type="PANTHER" id="PTHR30572">
    <property type="entry name" value="MEMBRANE COMPONENT OF TRANSPORTER-RELATED"/>
    <property type="match status" value="1"/>
</dbReference>
<evidence type="ECO:0000256" key="3">
    <source>
        <dbReference type="ARBA" id="ARBA00022692"/>
    </source>
</evidence>
<feature type="transmembrane region" description="Helical" evidence="7">
    <location>
        <begin position="145"/>
        <end position="168"/>
    </location>
</feature>
<feature type="domain" description="ABC3 transporter permease C-terminal" evidence="8">
    <location>
        <begin position="351"/>
        <end position="470"/>
    </location>
</feature>
<keyword evidence="5 7" id="KW-0472">Membrane</keyword>
<feature type="transmembrane region" description="Helical" evidence="7">
    <location>
        <begin position="202"/>
        <end position="228"/>
    </location>
</feature>
<evidence type="ECO:0000256" key="6">
    <source>
        <dbReference type="ARBA" id="ARBA00038076"/>
    </source>
</evidence>
<keyword evidence="2" id="KW-1003">Cell membrane</keyword>
<feature type="transmembrane region" description="Helical" evidence="7">
    <location>
        <begin position="441"/>
        <end position="462"/>
    </location>
</feature>
<evidence type="ECO:0000256" key="1">
    <source>
        <dbReference type="ARBA" id="ARBA00004651"/>
    </source>
</evidence>
<keyword evidence="3 7" id="KW-0812">Transmembrane</keyword>
<evidence type="ECO:0000256" key="7">
    <source>
        <dbReference type="SAM" id="Phobius"/>
    </source>
</evidence>
<feature type="transmembrane region" description="Helical" evidence="7">
    <location>
        <begin position="403"/>
        <end position="421"/>
    </location>
</feature>
<evidence type="ECO:0000256" key="5">
    <source>
        <dbReference type="ARBA" id="ARBA00023136"/>
    </source>
</evidence>
<dbReference type="EMBL" id="JAROCF010000001">
    <property type="protein sequence ID" value="MDN4615244.1"/>
    <property type="molecule type" value="Genomic_DNA"/>
</dbReference>
<organism evidence="9 10">
    <name type="scientific">Leifsonia williamsii</name>
    <dbReference type="NCBI Taxonomy" id="3035919"/>
    <lineage>
        <taxon>Bacteria</taxon>
        <taxon>Bacillati</taxon>
        <taxon>Actinomycetota</taxon>
        <taxon>Actinomycetes</taxon>
        <taxon>Micrococcales</taxon>
        <taxon>Microbacteriaceae</taxon>
        <taxon>Leifsonia</taxon>
    </lineage>
</organism>
<sequence>MIRAFRANARDHRATILVAALSAAFGVALLACTNILGAYIGATQLGEHGSVQLALLLVAGVFFVIAAYVGAVVTTNTVATIIAGRVRTIALLRLLGSTARDQRRAVAGEGFVAGTIGAAAGGAAAAALSLLAVRLFTLAGVLPDVPYPVLTPSLLVPVVVVIATTWLASWAGGRRVLTVTPLEALGAAQEPPARSVRRPGRLAASLLLLVPGLALLVFGLLLGLGVFAGSRIDLLIVLGFLAVLVALVGGVLSFTGIVLAAPFFLPAILRATGLLLGRGAAGRLAAANASRNPERSSRTAIGLVIGVTLITMFVVASETWLHVIRVAAAAEPGMYAGAEEVLTVAMIVFTVLVGFSAVIAAVGVVNSLSLSVLQRARELGLLRALGFTAAQVKRMILAESAQLTVAAVLTGLVLGTAYGWIGAESLLGSIPGGGLLPPVVPLPFLIAVVAATAALAVCASIAPTRRATRVAPVAALAVD</sequence>
<dbReference type="InterPro" id="IPR050250">
    <property type="entry name" value="Macrolide_Exporter_MacB"/>
</dbReference>
<dbReference type="Pfam" id="PF02687">
    <property type="entry name" value="FtsX"/>
    <property type="match status" value="2"/>
</dbReference>
<gene>
    <name evidence="9" type="ORF">P5G50_12375</name>
</gene>
<proteinExistence type="inferred from homology"/>
<evidence type="ECO:0000256" key="2">
    <source>
        <dbReference type="ARBA" id="ARBA00022475"/>
    </source>
</evidence>
<name>A0ABT8KCQ2_9MICO</name>
<feature type="transmembrane region" description="Helical" evidence="7">
    <location>
        <begin position="341"/>
        <end position="365"/>
    </location>
</feature>
<evidence type="ECO:0000256" key="4">
    <source>
        <dbReference type="ARBA" id="ARBA00022989"/>
    </source>
</evidence>
<reference evidence="9" key="1">
    <citation type="submission" date="2023-06" db="EMBL/GenBank/DDBJ databases">
        <title>MT1 and MT2 Draft Genomes of Novel Species.</title>
        <authorList>
            <person name="Venkateswaran K."/>
        </authorList>
    </citation>
    <scope>NUCLEOTIDE SEQUENCE</scope>
    <source>
        <strain evidence="9">F6_8S_P_1B</strain>
    </source>
</reference>
<dbReference type="Proteomes" id="UP001174208">
    <property type="component" value="Unassembled WGS sequence"/>
</dbReference>
<comment type="subcellular location">
    <subcellularLocation>
        <location evidence="1">Cell membrane</location>
        <topology evidence="1">Multi-pass membrane protein</topology>
    </subcellularLocation>
</comment>
<comment type="similarity">
    <text evidence="6">Belongs to the ABC-4 integral membrane protein family.</text>
</comment>
<feature type="transmembrane region" description="Helical" evidence="7">
    <location>
        <begin position="105"/>
        <end position="133"/>
    </location>
</feature>
<keyword evidence="4 7" id="KW-1133">Transmembrane helix</keyword>